<proteinExistence type="predicted"/>
<dbReference type="EMBL" id="GGEC01049077">
    <property type="protein sequence ID" value="MBX29561.1"/>
    <property type="molecule type" value="Transcribed_RNA"/>
</dbReference>
<dbReference type="AlphaFoldDB" id="A0A2P2MH47"/>
<sequence length="51" mass="5945">MQCRWIVFLVQFPSVIFNSKSFCLCLTDVHTFTISRCHLQAKPELPTPYPT</sequence>
<accession>A0A2P2MH47</accession>
<name>A0A2P2MH47_RHIMU</name>
<evidence type="ECO:0000313" key="1">
    <source>
        <dbReference type="EMBL" id="MBX29561.1"/>
    </source>
</evidence>
<protein>
    <submittedName>
        <fullName evidence="1">Uncharacterized protein</fullName>
    </submittedName>
</protein>
<reference evidence="1" key="1">
    <citation type="submission" date="2018-02" db="EMBL/GenBank/DDBJ databases">
        <title>Rhizophora mucronata_Transcriptome.</title>
        <authorList>
            <person name="Meera S.P."/>
            <person name="Sreeshan A."/>
            <person name="Augustine A."/>
        </authorList>
    </citation>
    <scope>NUCLEOTIDE SEQUENCE</scope>
    <source>
        <tissue evidence="1">Leaf</tissue>
    </source>
</reference>
<organism evidence="1">
    <name type="scientific">Rhizophora mucronata</name>
    <name type="common">Asiatic mangrove</name>
    <dbReference type="NCBI Taxonomy" id="61149"/>
    <lineage>
        <taxon>Eukaryota</taxon>
        <taxon>Viridiplantae</taxon>
        <taxon>Streptophyta</taxon>
        <taxon>Embryophyta</taxon>
        <taxon>Tracheophyta</taxon>
        <taxon>Spermatophyta</taxon>
        <taxon>Magnoliopsida</taxon>
        <taxon>eudicotyledons</taxon>
        <taxon>Gunneridae</taxon>
        <taxon>Pentapetalae</taxon>
        <taxon>rosids</taxon>
        <taxon>fabids</taxon>
        <taxon>Malpighiales</taxon>
        <taxon>Rhizophoraceae</taxon>
        <taxon>Rhizophora</taxon>
    </lineage>
</organism>